<evidence type="ECO:0000313" key="1">
    <source>
        <dbReference type="EMBL" id="MBB6172233.1"/>
    </source>
</evidence>
<dbReference type="EMBL" id="JACHDS010000001">
    <property type="protein sequence ID" value="MBB6172233.1"/>
    <property type="molecule type" value="Genomic_DNA"/>
</dbReference>
<dbReference type="Proteomes" id="UP000546642">
    <property type="component" value="Unassembled WGS sequence"/>
</dbReference>
<keyword evidence="2" id="KW-1185">Reference proteome</keyword>
<protein>
    <submittedName>
        <fullName evidence="1">Uncharacterized protein</fullName>
    </submittedName>
</protein>
<reference evidence="1 2" key="1">
    <citation type="submission" date="2020-08" db="EMBL/GenBank/DDBJ databases">
        <title>Sequencing the genomes of 1000 actinobacteria strains.</title>
        <authorList>
            <person name="Klenk H.-P."/>
        </authorList>
    </citation>
    <scope>NUCLEOTIDE SEQUENCE [LARGE SCALE GENOMIC DNA]</scope>
    <source>
        <strain evidence="1 2">DSM 46659</strain>
    </source>
</reference>
<comment type="caution">
    <text evidence="1">The sequence shown here is derived from an EMBL/GenBank/DDBJ whole genome shotgun (WGS) entry which is preliminary data.</text>
</comment>
<name>A0A7X0D5G7_9ACTN</name>
<proteinExistence type="predicted"/>
<sequence length="74" mass="8406">MRYYRDTHPGPWCDECSHPATWQLLWRYPGEAKACGRHLNKLAPRDVGDVVLTPLATARTPDKREPTCTAKPDS</sequence>
<organism evidence="1 2">
    <name type="scientific">Nocardiopsis mwathae</name>
    <dbReference type="NCBI Taxonomy" id="1472723"/>
    <lineage>
        <taxon>Bacteria</taxon>
        <taxon>Bacillati</taxon>
        <taxon>Actinomycetota</taxon>
        <taxon>Actinomycetes</taxon>
        <taxon>Streptosporangiales</taxon>
        <taxon>Nocardiopsidaceae</taxon>
        <taxon>Nocardiopsis</taxon>
    </lineage>
</organism>
<dbReference type="AlphaFoldDB" id="A0A7X0D5G7"/>
<accession>A0A7X0D5G7</accession>
<evidence type="ECO:0000313" key="2">
    <source>
        <dbReference type="Proteomes" id="UP000546642"/>
    </source>
</evidence>
<gene>
    <name evidence="1" type="ORF">HNR23_002293</name>
</gene>